<keyword evidence="2" id="KW-1185">Reference proteome</keyword>
<dbReference type="OrthoDB" id="9802662at2"/>
<dbReference type="PANTHER" id="PTHR38597">
    <property type="entry name" value="BLL3834 PROTEIN"/>
    <property type="match status" value="1"/>
</dbReference>
<dbReference type="RefSeq" id="WP_068541795.1">
    <property type="nucleotide sequence ID" value="NZ_LSFI01000018.1"/>
</dbReference>
<sequence length="361" mass="40691">MARRTGLAELPLHGGHAPRWLFSRMVRLSRALVEVIVYEFGAEEFLRRLADPHWFQAFGCVLGFDWHSSGLTTTVCGALKEALTPLAADMGIFVCGGKAKASRRTPVEIETWLERQGLPSSYGVLIDYSRLVAKVDNTALQDGYQLYHHTFFFTKKGAWAVVQQGMNQENAYARRYHWLGEEVESFVNEPHSGIAAQHREKEVLNLVAQKSAEVRKVLVDLLKGPPEKILKEIDSAKKLVLSARHGLSEKDLSPKGLNKILLKAYEKKLSSFEDLLKIEGLGPKNLRALTLVSELIYDVSASREDPAKYSFAHGGKDGIPYPVDTKIYDKTISYIEELLKNARVEYSEKAKAFKRLRKFIN</sequence>
<accession>A0A177E9I3</accession>
<dbReference type="Pfam" id="PF05559">
    <property type="entry name" value="DUF763"/>
    <property type="match status" value="1"/>
</dbReference>
<name>A0A177E9I3_9BACT</name>
<evidence type="ECO:0000313" key="2">
    <source>
        <dbReference type="Proteomes" id="UP000076964"/>
    </source>
</evidence>
<reference evidence="1 2" key="1">
    <citation type="submission" date="2016-02" db="EMBL/GenBank/DDBJ databases">
        <title>Draft genome sequence of Thermodesulfatator sp. S606.</title>
        <authorList>
            <person name="Lai Q."/>
            <person name="Cao J."/>
            <person name="Dupont S."/>
            <person name="Shao Z."/>
            <person name="Jebbar M."/>
            <person name="Alain K."/>
        </authorList>
    </citation>
    <scope>NUCLEOTIDE SEQUENCE [LARGE SCALE GENOMIC DNA]</scope>
    <source>
        <strain evidence="1 2">S606</strain>
    </source>
</reference>
<dbReference type="EMBL" id="LSFI01000018">
    <property type="protein sequence ID" value="OAG27862.1"/>
    <property type="molecule type" value="Genomic_DNA"/>
</dbReference>
<protein>
    <recommendedName>
        <fullName evidence="3">DUF763 domain-containing protein</fullName>
    </recommendedName>
</protein>
<dbReference type="Proteomes" id="UP000076964">
    <property type="component" value="Unassembled WGS sequence"/>
</dbReference>
<dbReference type="STRING" id="1795632.TH606_04840"/>
<evidence type="ECO:0008006" key="3">
    <source>
        <dbReference type="Google" id="ProtNLM"/>
    </source>
</evidence>
<evidence type="ECO:0000313" key="1">
    <source>
        <dbReference type="EMBL" id="OAG27862.1"/>
    </source>
</evidence>
<dbReference type="PANTHER" id="PTHR38597:SF1">
    <property type="entry name" value="BLL3834 PROTEIN"/>
    <property type="match status" value="1"/>
</dbReference>
<dbReference type="InterPro" id="IPR008482">
    <property type="entry name" value="DUF763"/>
</dbReference>
<organism evidence="1 2">
    <name type="scientific">Thermodesulfatator autotrophicus</name>
    <dbReference type="NCBI Taxonomy" id="1795632"/>
    <lineage>
        <taxon>Bacteria</taxon>
        <taxon>Pseudomonadati</taxon>
        <taxon>Thermodesulfobacteriota</taxon>
        <taxon>Thermodesulfobacteria</taxon>
        <taxon>Thermodesulfobacteriales</taxon>
        <taxon>Thermodesulfatatoraceae</taxon>
        <taxon>Thermodesulfatator</taxon>
    </lineage>
</organism>
<proteinExistence type="predicted"/>
<gene>
    <name evidence="1" type="ORF">TH606_04840</name>
</gene>
<comment type="caution">
    <text evidence="1">The sequence shown here is derived from an EMBL/GenBank/DDBJ whole genome shotgun (WGS) entry which is preliminary data.</text>
</comment>
<dbReference type="AlphaFoldDB" id="A0A177E9I3"/>